<keyword evidence="2" id="KW-1185">Reference proteome</keyword>
<dbReference type="Proteomes" id="UP000602510">
    <property type="component" value="Unassembled WGS sequence"/>
</dbReference>
<gene>
    <name evidence="1" type="ORF">GN244_ATG02418</name>
</gene>
<proteinExistence type="predicted"/>
<evidence type="ECO:0000313" key="2">
    <source>
        <dbReference type="Proteomes" id="UP000602510"/>
    </source>
</evidence>
<protein>
    <submittedName>
        <fullName evidence="1">Uncharacterized protein</fullName>
    </submittedName>
</protein>
<dbReference type="EMBL" id="WSZM01000055">
    <property type="protein sequence ID" value="KAF4045036.1"/>
    <property type="molecule type" value="Genomic_DNA"/>
</dbReference>
<comment type="caution">
    <text evidence="1">The sequence shown here is derived from an EMBL/GenBank/DDBJ whole genome shotgun (WGS) entry which is preliminary data.</text>
</comment>
<sequence>MRHYVTLDCLKHPMESDWMQLWLNGTDGNLITKTSLPRFY</sequence>
<evidence type="ECO:0000313" key="1">
    <source>
        <dbReference type="EMBL" id="KAF4045036.1"/>
    </source>
</evidence>
<dbReference type="AlphaFoldDB" id="A0A833X123"/>
<accession>A0A833X123</accession>
<organism evidence="1 2">
    <name type="scientific">Phytophthora infestans</name>
    <name type="common">Potato late blight agent</name>
    <name type="synonym">Botrytis infestans</name>
    <dbReference type="NCBI Taxonomy" id="4787"/>
    <lineage>
        <taxon>Eukaryota</taxon>
        <taxon>Sar</taxon>
        <taxon>Stramenopiles</taxon>
        <taxon>Oomycota</taxon>
        <taxon>Peronosporomycetes</taxon>
        <taxon>Peronosporales</taxon>
        <taxon>Peronosporaceae</taxon>
        <taxon>Phytophthora</taxon>
    </lineage>
</organism>
<name>A0A833X123_PHYIN</name>
<reference evidence="1" key="1">
    <citation type="submission" date="2020-04" db="EMBL/GenBank/DDBJ databases">
        <title>Hybrid Assembly of Korean Phytophthora infestans isolates.</title>
        <authorList>
            <person name="Prokchorchik M."/>
            <person name="Lee Y."/>
            <person name="Seo J."/>
            <person name="Cho J.-H."/>
            <person name="Park Y.-E."/>
            <person name="Jang D.-C."/>
            <person name="Im J.-S."/>
            <person name="Choi J.-G."/>
            <person name="Park H.-J."/>
            <person name="Lee G.-B."/>
            <person name="Lee Y.-G."/>
            <person name="Hong S.-Y."/>
            <person name="Cho K."/>
            <person name="Sohn K.H."/>
        </authorList>
    </citation>
    <scope>NUCLEOTIDE SEQUENCE</scope>
    <source>
        <strain evidence="1">KR_1_A1</strain>
    </source>
</reference>